<dbReference type="AlphaFoldDB" id="A0AAV2R136"/>
<sequence length="1186" mass="129980">MCRWVLLTLLLVTTLVSGHRDSLHLVNNGYEGLTVAISEDLRQEDCNAIVHGLQIVLTELSKELFTATGGRASLREVTVVLPKSWKQNDLSCVIMSQVITISKANPKVHIQVGSAHPVFGARPWSQQSQGCGKQGDIIHMGGAMLTSANVNSSNIVSMLLAEWSKFRWGIFEEHGCKGNSLFPMTFNDPVTGKLRNNTCVGQDSKLPFCLTENHIPEAPNKHNVHCDGKSAWEVIMESVDFADGRNNPSNSTMALVPTIKFVMPTAPQIILLVEDTAVMNLQRRWEFVRKAVRRVVVYDIPDGTHVGVVVFNSMSSVVAPVTKLDDLIGRQRIGSSLPRNPSRIPESQKCYLCGIKEAIKSLEQSSAGSSGATVVFVTSGSDTISMFEWDEMMRLTTFYNLRIDMIDYPMMSHHSAKNYKYGLEDLVRSTNGNTLSVIDEGVGNDSKLSMLMALMDAMMTIVHRSIPTNVASSSLMIHSQGYPGGLDTFARGTFSLDETLGSEARFAVYYYDLSHVGNKIHLTTPSGRRMSTVSIQEEDGDANVIFVHIPNAERGEWSYELENHADSHQGLHIQVSAPESKDYHINIRTWTSSGSNTNEIYTPTVIFAEVKYASLPVLNALVIAKLQRLGTNATGSSFDPLFVELFDNGFGDPDITMGDGVYSRYLPSQNLFGIYEITIDINGNNGQAVKPVSNILKYSSISDIIEENYCYGNAINYEHVTSLPDFHRSNIYGVMSFESSSNNKDVTSPSRIMDLIVVNDLINKQIALSWTAPGNDYDWGRAHHYEAIIATSWNDAKVFTGKQIINVPNPMKVGENQSMKVSIQDFDKTLYIALKAIDEANNPGKISNIVSFFVPSPSTLVTNNIIEMGSARGLSVQSSSLSDESVVIGGFNIGNIAVIAGSATGFVIVIAVLAISCYLHTLCRQKQDKKNKEDNLKSATKGSIPNITRNESKEPVDSAVKDPESPVSTVPLKNSDKILQEHAQQFSMPNESSPEPTHQKPFPDVTLTTMTNVNQPYSSTPSSLISDPPALQQHYPSGAYTDYLISYQGHYNIPSGTQSFNQGPPSYSSEASITYTYESDLSSGITYPIGPISQSSQNSLLCNTHQVSSQFLHSSYYPNGESYTNPAFVSGGQTPLSDSQYTVLDSSQLHCKIPPPIAPKPTKATQYTAISSAAQGKDKVRNVSHV</sequence>
<gene>
    <name evidence="5" type="ORF">MNOR_LOCUS18180</name>
</gene>
<name>A0AAV2R136_MEGNR</name>
<evidence type="ECO:0000256" key="2">
    <source>
        <dbReference type="SAM" id="Phobius"/>
    </source>
</evidence>
<keyword evidence="2" id="KW-1133">Transmembrane helix</keyword>
<evidence type="ECO:0000313" key="6">
    <source>
        <dbReference type="Proteomes" id="UP001497623"/>
    </source>
</evidence>
<organism evidence="5 6">
    <name type="scientific">Meganyctiphanes norvegica</name>
    <name type="common">Northern krill</name>
    <name type="synonym">Thysanopoda norvegica</name>
    <dbReference type="NCBI Taxonomy" id="48144"/>
    <lineage>
        <taxon>Eukaryota</taxon>
        <taxon>Metazoa</taxon>
        <taxon>Ecdysozoa</taxon>
        <taxon>Arthropoda</taxon>
        <taxon>Crustacea</taxon>
        <taxon>Multicrustacea</taxon>
        <taxon>Malacostraca</taxon>
        <taxon>Eumalacostraca</taxon>
        <taxon>Eucarida</taxon>
        <taxon>Euphausiacea</taxon>
        <taxon>Euphausiidae</taxon>
        <taxon>Meganyctiphanes</taxon>
    </lineage>
</organism>
<evidence type="ECO:0000256" key="1">
    <source>
        <dbReference type="SAM" id="MobiDB-lite"/>
    </source>
</evidence>
<keyword evidence="2" id="KW-0812">Transmembrane</keyword>
<comment type="caution">
    <text evidence="5">The sequence shown here is derived from an EMBL/GenBank/DDBJ whole genome shotgun (WGS) entry which is preliminary data.</text>
</comment>
<feature type="transmembrane region" description="Helical" evidence="2">
    <location>
        <begin position="896"/>
        <end position="919"/>
    </location>
</feature>
<evidence type="ECO:0000256" key="3">
    <source>
        <dbReference type="SAM" id="SignalP"/>
    </source>
</evidence>
<feature type="compositionally biased region" description="Polar residues" evidence="1">
    <location>
        <begin position="937"/>
        <end position="949"/>
    </location>
</feature>
<feature type="region of interest" description="Disordered" evidence="1">
    <location>
        <begin position="929"/>
        <end position="971"/>
    </location>
</feature>
<dbReference type="GO" id="GO:0032991">
    <property type="term" value="C:protein-containing complex"/>
    <property type="evidence" value="ECO:0007669"/>
    <property type="project" value="UniProtKB-ARBA"/>
</dbReference>
<feature type="compositionally biased region" description="Basic and acidic residues" evidence="1">
    <location>
        <begin position="950"/>
        <end position="964"/>
    </location>
</feature>
<reference evidence="5 6" key="1">
    <citation type="submission" date="2024-05" db="EMBL/GenBank/DDBJ databases">
        <authorList>
            <person name="Wallberg A."/>
        </authorList>
    </citation>
    <scope>NUCLEOTIDE SEQUENCE [LARGE SCALE GENOMIC DNA]</scope>
</reference>
<dbReference type="InterPro" id="IPR036465">
    <property type="entry name" value="vWFA_dom_sf"/>
</dbReference>
<keyword evidence="3" id="KW-0732">Signal</keyword>
<dbReference type="SUPFAM" id="SSF53300">
    <property type="entry name" value="vWA-like"/>
    <property type="match status" value="1"/>
</dbReference>
<evidence type="ECO:0000259" key="4">
    <source>
        <dbReference type="Pfam" id="PF08434"/>
    </source>
</evidence>
<evidence type="ECO:0000313" key="5">
    <source>
        <dbReference type="EMBL" id="CAL4105806.1"/>
    </source>
</evidence>
<feature type="domain" description="Calcium-activated chloride channel N-terminal" evidence="4">
    <location>
        <begin position="24"/>
        <end position="174"/>
    </location>
</feature>
<feature type="signal peptide" evidence="3">
    <location>
        <begin position="1"/>
        <end position="18"/>
    </location>
</feature>
<dbReference type="Proteomes" id="UP001497623">
    <property type="component" value="Unassembled WGS sequence"/>
</dbReference>
<accession>A0AAV2R136</accession>
<keyword evidence="6" id="KW-1185">Reference proteome</keyword>
<protein>
    <recommendedName>
        <fullName evidence="4">Calcium-activated chloride channel N-terminal domain-containing protein</fullName>
    </recommendedName>
</protein>
<feature type="domain" description="Calcium-activated chloride channel N-terminal" evidence="4">
    <location>
        <begin position="203"/>
        <end position="243"/>
    </location>
</feature>
<dbReference type="Gene3D" id="3.40.50.410">
    <property type="entry name" value="von Willebrand factor, type A domain"/>
    <property type="match status" value="1"/>
</dbReference>
<proteinExistence type="predicted"/>
<dbReference type="EMBL" id="CAXKWB010012879">
    <property type="protein sequence ID" value="CAL4105806.1"/>
    <property type="molecule type" value="Genomic_DNA"/>
</dbReference>
<keyword evidence="2" id="KW-0472">Membrane</keyword>
<feature type="chain" id="PRO_5043965718" description="Calcium-activated chloride channel N-terminal domain-containing protein" evidence="3">
    <location>
        <begin position="19"/>
        <end position="1186"/>
    </location>
</feature>
<dbReference type="InterPro" id="IPR013642">
    <property type="entry name" value="CLCA_N"/>
</dbReference>
<dbReference type="Pfam" id="PF08434">
    <property type="entry name" value="CLCA"/>
    <property type="match status" value="2"/>
</dbReference>